<keyword evidence="12" id="KW-1185">Reference proteome</keyword>
<evidence type="ECO:0000256" key="4">
    <source>
        <dbReference type="ARBA" id="ARBA00022737"/>
    </source>
</evidence>
<evidence type="ECO:0000256" key="1">
    <source>
        <dbReference type="ARBA" id="ARBA00004167"/>
    </source>
</evidence>
<feature type="domain" description="Ig-like" evidence="10">
    <location>
        <begin position="33"/>
        <end position="126"/>
    </location>
</feature>
<proteinExistence type="predicted"/>
<dbReference type="SMART" id="SM00409">
    <property type="entry name" value="IG"/>
    <property type="match status" value="1"/>
</dbReference>
<keyword evidence="2" id="KW-0812">Transmembrane</keyword>
<dbReference type="InterPro" id="IPR003598">
    <property type="entry name" value="Ig_sub2"/>
</dbReference>
<reference evidence="11 12" key="1">
    <citation type="submission" date="2019-07" db="EMBL/GenBank/DDBJ databases">
        <title>Draft genome assembly of a fouling barnacle, Amphibalanus amphitrite (Darwin, 1854): The first reference genome for Thecostraca.</title>
        <authorList>
            <person name="Kim W."/>
        </authorList>
    </citation>
    <scope>NUCLEOTIDE SEQUENCE [LARGE SCALE GENOMIC DNA]</scope>
    <source>
        <strain evidence="11">SNU_AA5</strain>
        <tissue evidence="11">Soma without cirri and trophi</tissue>
    </source>
</reference>
<evidence type="ECO:0000256" key="2">
    <source>
        <dbReference type="ARBA" id="ARBA00022692"/>
    </source>
</evidence>
<sequence>MKLSDQGMYQCFASSQVDSVQASAQLLLGDSHPVLLDRFINHTVQPFSAVSLKCVANASPTPQIRWRLDGYPLLPDHRRLIGQYVTTNNDVISHVNISSVQPLDGGWVTCSATNRFGTISHTARLNVYGNGTIAFVAVNQ</sequence>
<dbReference type="GO" id="GO:0007411">
    <property type="term" value="P:axon guidance"/>
    <property type="evidence" value="ECO:0007669"/>
    <property type="project" value="TreeGrafter"/>
</dbReference>
<keyword evidence="4" id="KW-0677">Repeat</keyword>
<evidence type="ECO:0000256" key="3">
    <source>
        <dbReference type="ARBA" id="ARBA00022729"/>
    </source>
</evidence>
<name>A0A6A4V345_AMPAM</name>
<evidence type="ECO:0000313" key="12">
    <source>
        <dbReference type="Proteomes" id="UP000440578"/>
    </source>
</evidence>
<dbReference type="Proteomes" id="UP000440578">
    <property type="component" value="Unassembled WGS sequence"/>
</dbReference>
<evidence type="ECO:0000313" key="11">
    <source>
        <dbReference type="EMBL" id="KAF0288253.1"/>
    </source>
</evidence>
<evidence type="ECO:0000259" key="10">
    <source>
        <dbReference type="PROSITE" id="PS50835"/>
    </source>
</evidence>
<comment type="caution">
    <text evidence="11">The sequence shown here is derived from an EMBL/GenBank/DDBJ whole genome shotgun (WGS) entry which is preliminary data.</text>
</comment>
<keyword evidence="7" id="KW-0472">Membrane</keyword>
<dbReference type="GO" id="GO:0030424">
    <property type="term" value="C:axon"/>
    <property type="evidence" value="ECO:0007669"/>
    <property type="project" value="TreeGrafter"/>
</dbReference>
<dbReference type="PANTHER" id="PTHR10075:SF14">
    <property type="entry name" value="CELL ADHESION MOLECULE DSCAM2-RELATED"/>
    <property type="match status" value="1"/>
</dbReference>
<dbReference type="PANTHER" id="PTHR10075">
    <property type="entry name" value="BASIGIN RELATED"/>
    <property type="match status" value="1"/>
</dbReference>
<evidence type="ECO:0000256" key="7">
    <source>
        <dbReference type="ARBA" id="ARBA00023136"/>
    </source>
</evidence>
<dbReference type="FunFam" id="2.60.40.10:FF:000017">
    <property type="entry name" value="Down syndrome cell adhesion molecule b"/>
    <property type="match status" value="1"/>
</dbReference>
<dbReference type="AlphaFoldDB" id="A0A6A4V345"/>
<dbReference type="PROSITE" id="PS50835">
    <property type="entry name" value="IG_LIKE"/>
    <property type="match status" value="1"/>
</dbReference>
<protein>
    <submittedName>
        <fullName evidence="11">Down syndrome cell adhesion molecule-like protein Dscam2</fullName>
    </submittedName>
</protein>
<evidence type="ECO:0000256" key="6">
    <source>
        <dbReference type="ARBA" id="ARBA00022989"/>
    </source>
</evidence>
<gene>
    <name evidence="11" type="primary">Dscam2_8</name>
    <name evidence="11" type="ORF">FJT64_013354</name>
</gene>
<dbReference type="Pfam" id="PF07679">
    <property type="entry name" value="I-set"/>
    <property type="match status" value="1"/>
</dbReference>
<dbReference type="EMBL" id="VIIS01002121">
    <property type="protein sequence ID" value="KAF0288253.1"/>
    <property type="molecule type" value="Genomic_DNA"/>
</dbReference>
<dbReference type="InterPro" id="IPR013098">
    <property type="entry name" value="Ig_I-set"/>
</dbReference>
<dbReference type="GO" id="GO:0005886">
    <property type="term" value="C:plasma membrane"/>
    <property type="evidence" value="ECO:0007669"/>
    <property type="project" value="TreeGrafter"/>
</dbReference>
<evidence type="ECO:0000256" key="8">
    <source>
        <dbReference type="ARBA" id="ARBA00023157"/>
    </source>
</evidence>
<dbReference type="Gene3D" id="2.60.40.10">
    <property type="entry name" value="Immunoglobulins"/>
    <property type="match status" value="1"/>
</dbReference>
<accession>A0A6A4V345</accession>
<dbReference type="GO" id="GO:0098632">
    <property type="term" value="F:cell-cell adhesion mediator activity"/>
    <property type="evidence" value="ECO:0007669"/>
    <property type="project" value="TreeGrafter"/>
</dbReference>
<dbReference type="SUPFAM" id="SSF48726">
    <property type="entry name" value="Immunoglobulin"/>
    <property type="match status" value="1"/>
</dbReference>
<keyword evidence="5" id="KW-0130">Cell adhesion</keyword>
<dbReference type="GO" id="GO:0007156">
    <property type="term" value="P:homophilic cell adhesion via plasma membrane adhesion molecules"/>
    <property type="evidence" value="ECO:0007669"/>
    <property type="project" value="TreeGrafter"/>
</dbReference>
<comment type="subcellular location">
    <subcellularLocation>
        <location evidence="1">Membrane</location>
        <topology evidence="1">Single-pass membrane protein</topology>
    </subcellularLocation>
</comment>
<evidence type="ECO:0000256" key="5">
    <source>
        <dbReference type="ARBA" id="ARBA00022889"/>
    </source>
</evidence>
<keyword evidence="6" id="KW-1133">Transmembrane helix</keyword>
<keyword evidence="8" id="KW-1015">Disulfide bond</keyword>
<dbReference type="OrthoDB" id="6380591at2759"/>
<dbReference type="InterPro" id="IPR013783">
    <property type="entry name" value="Ig-like_fold"/>
</dbReference>
<evidence type="ECO:0000256" key="9">
    <source>
        <dbReference type="ARBA" id="ARBA00023319"/>
    </source>
</evidence>
<keyword evidence="3" id="KW-0732">Signal</keyword>
<dbReference type="InterPro" id="IPR036179">
    <property type="entry name" value="Ig-like_dom_sf"/>
</dbReference>
<dbReference type="InterPro" id="IPR003599">
    <property type="entry name" value="Ig_sub"/>
</dbReference>
<organism evidence="11 12">
    <name type="scientific">Amphibalanus amphitrite</name>
    <name type="common">Striped barnacle</name>
    <name type="synonym">Balanus amphitrite</name>
    <dbReference type="NCBI Taxonomy" id="1232801"/>
    <lineage>
        <taxon>Eukaryota</taxon>
        <taxon>Metazoa</taxon>
        <taxon>Ecdysozoa</taxon>
        <taxon>Arthropoda</taxon>
        <taxon>Crustacea</taxon>
        <taxon>Multicrustacea</taxon>
        <taxon>Cirripedia</taxon>
        <taxon>Thoracica</taxon>
        <taxon>Thoracicalcarea</taxon>
        <taxon>Balanomorpha</taxon>
        <taxon>Balanoidea</taxon>
        <taxon>Balanidae</taxon>
        <taxon>Amphibalaninae</taxon>
        <taxon>Amphibalanus</taxon>
    </lineage>
</organism>
<dbReference type="GO" id="GO:0070593">
    <property type="term" value="P:dendrite self-avoidance"/>
    <property type="evidence" value="ECO:0007669"/>
    <property type="project" value="TreeGrafter"/>
</dbReference>
<dbReference type="GO" id="GO:0007417">
    <property type="term" value="P:central nervous system development"/>
    <property type="evidence" value="ECO:0007669"/>
    <property type="project" value="TreeGrafter"/>
</dbReference>
<dbReference type="InterPro" id="IPR007110">
    <property type="entry name" value="Ig-like_dom"/>
</dbReference>
<dbReference type="SMART" id="SM00408">
    <property type="entry name" value="IGc2"/>
    <property type="match status" value="1"/>
</dbReference>
<keyword evidence="9" id="KW-0393">Immunoglobulin domain</keyword>